<accession>A0ABN7BGM1</accession>
<evidence type="ECO:0000256" key="1">
    <source>
        <dbReference type="SAM" id="MobiDB-lite"/>
    </source>
</evidence>
<feature type="region of interest" description="Disordered" evidence="1">
    <location>
        <begin position="1301"/>
        <end position="1359"/>
    </location>
</feature>
<feature type="compositionally biased region" description="Polar residues" evidence="1">
    <location>
        <begin position="1558"/>
        <end position="1568"/>
    </location>
</feature>
<reference evidence="3 4" key="1">
    <citation type="submission" date="2023-09" db="EMBL/GenBank/DDBJ databases">
        <title>Nesidiocoris tenuis whole genome shotgun sequence.</title>
        <authorList>
            <person name="Shibata T."/>
            <person name="Shimoda M."/>
            <person name="Kobayashi T."/>
            <person name="Uehara T."/>
        </authorList>
    </citation>
    <scope>NUCLEOTIDE SEQUENCE [LARGE SCALE GENOMIC DNA]</scope>
    <source>
        <strain evidence="3 4">Japan</strain>
    </source>
</reference>
<dbReference type="PANTHER" id="PTHR48125">
    <property type="entry name" value="LP07818P1"/>
    <property type="match status" value="1"/>
</dbReference>
<feature type="region of interest" description="Disordered" evidence="1">
    <location>
        <begin position="1528"/>
        <end position="1599"/>
    </location>
</feature>
<dbReference type="EMBL" id="AP028922">
    <property type="protein sequence ID" value="BET02840.1"/>
    <property type="molecule type" value="Genomic_DNA"/>
</dbReference>
<evidence type="ECO:0000259" key="2">
    <source>
        <dbReference type="Pfam" id="PF15249"/>
    </source>
</evidence>
<feature type="compositionally biased region" description="Polar residues" evidence="1">
    <location>
        <begin position="1071"/>
        <end position="1084"/>
    </location>
</feature>
<feature type="compositionally biased region" description="Low complexity" evidence="1">
    <location>
        <begin position="1528"/>
        <end position="1557"/>
    </location>
</feature>
<feature type="region of interest" description="Disordered" evidence="1">
    <location>
        <begin position="120"/>
        <end position="157"/>
    </location>
</feature>
<feature type="domain" description="GLTSCR protein conserved" evidence="2">
    <location>
        <begin position="1430"/>
        <end position="1528"/>
    </location>
</feature>
<feature type="compositionally biased region" description="Polar residues" evidence="1">
    <location>
        <begin position="1097"/>
        <end position="1112"/>
    </location>
</feature>
<dbReference type="Pfam" id="PF15249">
    <property type="entry name" value="GLTSCR1"/>
    <property type="match status" value="1"/>
</dbReference>
<feature type="region of interest" description="Disordered" evidence="1">
    <location>
        <begin position="256"/>
        <end position="308"/>
    </location>
</feature>
<feature type="compositionally biased region" description="Low complexity" evidence="1">
    <location>
        <begin position="362"/>
        <end position="372"/>
    </location>
</feature>
<name>A0ABN7BGM1_9HEMI</name>
<feature type="compositionally biased region" description="Polar residues" evidence="1">
    <location>
        <begin position="1323"/>
        <end position="1359"/>
    </location>
</feature>
<sequence length="1620" mass="173223">MFVDNPHFCGYPDVLQNPSSPTLPICRNPKVLEVGVSELRSALDKGPGSASPSPFSPRSITPCTSPTTAQHHRTVVTSQPQQAQVVVSTHQATAQQHPTVLQFIQHQATTRNTGTLGTLVSSPVIKTKPPPQILPKPAGGASQHVSSPAPTPKINSQPNFTQAPTIAQPQGTLLLNQMLPNGAVLVQQQTSSGVQFILKSPHPQQKHGLVLANGGIHQPQAVIVQGRHQAHQVLRLVPGQMQLQQIQTSSGPTLIAVPAQQPAPQPAPRAVSSPQAPQTTAITFAHKKLKKKKKREDEQPAPPTHRLDLANLIKISGIEDDDVICSTPVSSASTGVIHQSAPQSIPVQKTPPPQPASKTLPSQQSSQQQHQQLTAKHFNPSQLLAQLQSPAQAVGVTPSIAAAAQSQLAQLIADHGCLQTNSSLSNNTSKETAFMQSLQTAVLQIQGAGAADGMVLKGIPNHAGSVVVNANQQTTGNIRRTPVVMAPTATIQQNGVRYVTDINGTLQQASSSLTEHHNRLIMSAGLTAAAPSVLEQNRVQIVTGVPTTMALEQQQNRVQIVTAAGSNVLTQQGRVLVSAGSLEQHHQNHRVQIVTSNSSAVSLTEQNRVIVSNVPNNVSLDQQHQQHRLQFVSAQNSLHVGEQQNRVIVSGMQGNMTSLSEQNRVQIVAGGGPTSGMALEQNRVQIVSGQLQNSTNTLSLSEQNRVHIVSNVPNSNISLSEKQNLVQFVNSNISLSEEQNRVQIVTSMANQIPDQNRLHFVNSLPQSNSMENHRVQLVANVPTVTNSFALADNVLVATSVSNSMANQNKIHFSSMTNSNSSQPVQIVTSMPNDNKVQVVTSLPSFAPVVEQAAQSNKVHFAFKNHVSTPLHQKRNIIANFHNDHSNVQVVSALVNNTDKDSFQQQVPQQQVHHQQAQQQQQPFAKRSELRVISGGMPGKEKEIRQDEIDGSKMLAALDPSLGLCSSVGNTVNSLSDQSRVQYVTNSQDDSRIVQVVGATNHHTSVISQGNQVRTSVVYSHDMSPKTAKSPGSAGFTSPINSPMGPVPSPSAPSPAPASLPSPSPSPAPSAFNNRPNLTVVTGPTRSVVEVPKDPNSHLMSSTSKTSQVNSQPRRTYDNAFLDSIAQAHPSLVINKSSPPQGSKLTKGKKLVKKAALVKPMMAEDRTIADKEDPPNLVAINSTGSDLLPLPNGPTVGHPQGAMPPAQQAPSVVNRVQTIQLTLQKQQQLKAIQAQVASLTANKFRSPAEQAALQRLVSEQRKILLGGKVIPTVPGQHAQGVAFVSANSSVASTMPSQVRVQCSQAHTQPPAQASPAPRVATASMEVQTPITMSSPHVPQSQPASLQAVQQQSPIATKPQMSASLPAVSSCSQPTAIVTPPVTPTHAHKSTSPIPTQHQVSTQTPQLPPPPMPPIFTRAKRAQLIDQQYQADRQGALNPDTHTPFANKADAVKRLIRYHTLNEPVLSEKDLSKADEIFEQTAQTLLDRKAHMYNKFAYLLLKDSMRLEKTSEVVLLYRLAKEEEIARNEQMAQAAQSSASPSTSSTAEASASTSESSASGVPTTSSQPPSATKRDHDQVERTESDNAVDSSAKKHCPDDDEISAQVQSAIDSILNLQRKPPP</sequence>
<protein>
    <submittedName>
        <fullName evidence="3">Glioma tumor suppressor candidate region gene 1</fullName>
    </submittedName>
</protein>
<feature type="compositionally biased region" description="Basic residues" evidence="1">
    <location>
        <begin position="285"/>
        <end position="294"/>
    </location>
</feature>
<feature type="compositionally biased region" description="Basic and acidic residues" evidence="1">
    <location>
        <begin position="1570"/>
        <end position="1582"/>
    </location>
</feature>
<gene>
    <name evidence="3" type="ORF">NTJ_15658</name>
</gene>
<feature type="compositionally biased region" description="Polar residues" evidence="1">
    <location>
        <begin position="1388"/>
        <end position="1402"/>
    </location>
</feature>
<dbReference type="Proteomes" id="UP001307889">
    <property type="component" value="Chromosome 14"/>
</dbReference>
<dbReference type="InterPro" id="IPR015671">
    <property type="entry name" value="GSCR1_dom"/>
</dbReference>
<evidence type="ECO:0000313" key="3">
    <source>
        <dbReference type="EMBL" id="BET02840.1"/>
    </source>
</evidence>
<feature type="compositionally biased region" description="Pro residues" evidence="1">
    <location>
        <begin position="1044"/>
        <end position="1067"/>
    </location>
</feature>
<feature type="compositionally biased region" description="Polar residues" evidence="1">
    <location>
        <begin position="143"/>
        <end position="157"/>
    </location>
</feature>
<feature type="region of interest" description="Disordered" evidence="1">
    <location>
        <begin position="42"/>
        <end position="67"/>
    </location>
</feature>
<organism evidence="3 4">
    <name type="scientific">Nesidiocoris tenuis</name>
    <dbReference type="NCBI Taxonomy" id="355587"/>
    <lineage>
        <taxon>Eukaryota</taxon>
        <taxon>Metazoa</taxon>
        <taxon>Ecdysozoa</taxon>
        <taxon>Arthropoda</taxon>
        <taxon>Hexapoda</taxon>
        <taxon>Insecta</taxon>
        <taxon>Pterygota</taxon>
        <taxon>Neoptera</taxon>
        <taxon>Paraneoptera</taxon>
        <taxon>Hemiptera</taxon>
        <taxon>Heteroptera</taxon>
        <taxon>Panheteroptera</taxon>
        <taxon>Cimicomorpha</taxon>
        <taxon>Miridae</taxon>
        <taxon>Dicyphina</taxon>
        <taxon>Nesidiocoris</taxon>
    </lineage>
</organism>
<feature type="compositionally biased region" description="Polar residues" evidence="1">
    <location>
        <begin position="1301"/>
        <end position="1310"/>
    </location>
</feature>
<feature type="region of interest" description="Disordered" evidence="1">
    <location>
        <begin position="335"/>
        <end position="374"/>
    </location>
</feature>
<feature type="region of interest" description="Disordered" evidence="1">
    <location>
        <begin position="1019"/>
        <end position="1112"/>
    </location>
</feature>
<feature type="compositionally biased region" description="Low complexity" evidence="1">
    <location>
        <begin position="47"/>
        <end position="59"/>
    </location>
</feature>
<proteinExistence type="predicted"/>
<keyword evidence="4" id="KW-1185">Reference proteome</keyword>
<feature type="compositionally biased region" description="Low complexity" evidence="1">
    <location>
        <begin position="268"/>
        <end position="278"/>
    </location>
</feature>
<feature type="compositionally biased region" description="Polar residues" evidence="1">
    <location>
        <begin position="335"/>
        <end position="347"/>
    </location>
</feature>
<feature type="region of interest" description="Disordered" evidence="1">
    <location>
        <begin position="1374"/>
        <end position="1414"/>
    </location>
</feature>
<dbReference type="PANTHER" id="PTHR48125:SF12">
    <property type="entry name" value="AT HOOK TRANSCRIPTION FACTOR FAMILY-RELATED"/>
    <property type="match status" value="1"/>
</dbReference>
<evidence type="ECO:0000313" key="4">
    <source>
        <dbReference type="Proteomes" id="UP001307889"/>
    </source>
</evidence>